<dbReference type="GO" id="GO:0006310">
    <property type="term" value="P:DNA recombination"/>
    <property type="evidence" value="ECO:0007669"/>
    <property type="project" value="UniProtKB-KW"/>
</dbReference>
<evidence type="ECO:0000256" key="2">
    <source>
        <dbReference type="ARBA" id="ARBA00023172"/>
    </source>
</evidence>
<dbReference type="InterPro" id="IPR009061">
    <property type="entry name" value="DNA-bd_dom_put_sf"/>
</dbReference>
<dbReference type="GO" id="GO:0003677">
    <property type="term" value="F:DNA binding"/>
    <property type="evidence" value="ECO:0007669"/>
    <property type="project" value="UniProtKB-KW"/>
</dbReference>
<accession>A0AAJ1Y8G4</accession>
<keyword evidence="2" id="KW-0233">DNA recombination</keyword>
<reference evidence="5" key="1">
    <citation type="submission" date="2023-08" db="EMBL/GenBank/DDBJ databases">
        <title>The Comparative Genomic Analysis of Yersiniaceae from Polar Regions.</title>
        <authorList>
            <person name="Goncharov A."/>
            <person name="Aslanov B."/>
            <person name="Kolodzhieva V."/>
            <person name="Azarov D."/>
            <person name="Mochov A."/>
            <person name="Lebedeva E."/>
        </authorList>
    </citation>
    <scope>NUCLEOTIDE SEQUENCE</scope>
    <source>
        <strain evidence="5">Vf</strain>
    </source>
</reference>
<feature type="domain" description="Excisionase-like" evidence="4">
    <location>
        <begin position="7"/>
        <end position="77"/>
    </location>
</feature>
<sequence length="91" mass="10750">MTKIKFITLKEWNSRLPRPRSEETVRRWVRAGKIYPAPILDGREYLFDDRAIKIDPKNLQKNSVNRLLERINDGKNPKPRPARPTTKSVRP</sequence>
<dbReference type="Pfam" id="PF07825">
    <property type="entry name" value="Exc"/>
    <property type="match status" value="1"/>
</dbReference>
<dbReference type="Gene3D" id="1.10.1660.20">
    <property type="match status" value="1"/>
</dbReference>
<dbReference type="AlphaFoldDB" id="A0AAJ1Y8G4"/>
<keyword evidence="1" id="KW-0238">DNA-binding</keyword>
<evidence type="ECO:0000259" key="4">
    <source>
        <dbReference type="Pfam" id="PF07825"/>
    </source>
</evidence>
<dbReference type="InterPro" id="IPR038137">
    <property type="entry name" value="Excisionase-like_sf"/>
</dbReference>
<name>A0AAJ1Y8G4_SERFO</name>
<evidence type="ECO:0000256" key="3">
    <source>
        <dbReference type="SAM" id="MobiDB-lite"/>
    </source>
</evidence>
<dbReference type="EMBL" id="JAVIGA010000001">
    <property type="protein sequence ID" value="MDQ9124977.1"/>
    <property type="molecule type" value="Genomic_DNA"/>
</dbReference>
<organism evidence="5 6">
    <name type="scientific">Serratia fonticola</name>
    <dbReference type="NCBI Taxonomy" id="47917"/>
    <lineage>
        <taxon>Bacteria</taxon>
        <taxon>Pseudomonadati</taxon>
        <taxon>Pseudomonadota</taxon>
        <taxon>Gammaproteobacteria</taxon>
        <taxon>Enterobacterales</taxon>
        <taxon>Yersiniaceae</taxon>
        <taxon>Serratia</taxon>
    </lineage>
</organism>
<evidence type="ECO:0000313" key="5">
    <source>
        <dbReference type="EMBL" id="MDQ9124977.1"/>
    </source>
</evidence>
<dbReference type="SUPFAM" id="SSF46955">
    <property type="entry name" value="Putative DNA-binding domain"/>
    <property type="match status" value="1"/>
</dbReference>
<dbReference type="InterPro" id="IPR012884">
    <property type="entry name" value="Excisionase-like"/>
</dbReference>
<evidence type="ECO:0000313" key="6">
    <source>
        <dbReference type="Proteomes" id="UP001224622"/>
    </source>
</evidence>
<feature type="region of interest" description="Disordered" evidence="3">
    <location>
        <begin position="69"/>
        <end position="91"/>
    </location>
</feature>
<protein>
    <submittedName>
        <fullName evidence="5">Excisionase</fullName>
    </submittedName>
</protein>
<proteinExistence type="predicted"/>
<gene>
    <name evidence="5" type="ORF">RDT67_00895</name>
</gene>
<dbReference type="Proteomes" id="UP001224622">
    <property type="component" value="Unassembled WGS sequence"/>
</dbReference>
<dbReference type="RefSeq" id="WP_309046426.1">
    <property type="nucleotide sequence ID" value="NZ_JAVIGA010000001.1"/>
</dbReference>
<comment type="caution">
    <text evidence="5">The sequence shown here is derived from an EMBL/GenBank/DDBJ whole genome shotgun (WGS) entry which is preliminary data.</text>
</comment>
<evidence type="ECO:0000256" key="1">
    <source>
        <dbReference type="ARBA" id="ARBA00023125"/>
    </source>
</evidence>